<evidence type="ECO:0000313" key="2">
    <source>
        <dbReference type="EMBL" id="OWF36568.1"/>
    </source>
</evidence>
<reference evidence="2 3" key="1">
    <citation type="journal article" date="2017" name="Nat. Ecol. Evol.">
        <title>Scallop genome provides insights into evolution of bilaterian karyotype and development.</title>
        <authorList>
            <person name="Wang S."/>
            <person name="Zhang J."/>
            <person name="Jiao W."/>
            <person name="Li J."/>
            <person name="Xun X."/>
            <person name="Sun Y."/>
            <person name="Guo X."/>
            <person name="Huan P."/>
            <person name="Dong B."/>
            <person name="Zhang L."/>
            <person name="Hu X."/>
            <person name="Sun X."/>
            <person name="Wang J."/>
            <person name="Zhao C."/>
            <person name="Wang Y."/>
            <person name="Wang D."/>
            <person name="Huang X."/>
            <person name="Wang R."/>
            <person name="Lv J."/>
            <person name="Li Y."/>
            <person name="Zhang Z."/>
            <person name="Liu B."/>
            <person name="Lu W."/>
            <person name="Hui Y."/>
            <person name="Liang J."/>
            <person name="Zhou Z."/>
            <person name="Hou R."/>
            <person name="Li X."/>
            <person name="Liu Y."/>
            <person name="Li H."/>
            <person name="Ning X."/>
            <person name="Lin Y."/>
            <person name="Zhao L."/>
            <person name="Xing Q."/>
            <person name="Dou J."/>
            <person name="Li Y."/>
            <person name="Mao J."/>
            <person name="Guo H."/>
            <person name="Dou H."/>
            <person name="Li T."/>
            <person name="Mu C."/>
            <person name="Jiang W."/>
            <person name="Fu Q."/>
            <person name="Fu X."/>
            <person name="Miao Y."/>
            <person name="Liu J."/>
            <person name="Yu Q."/>
            <person name="Li R."/>
            <person name="Liao H."/>
            <person name="Li X."/>
            <person name="Kong Y."/>
            <person name="Jiang Z."/>
            <person name="Chourrout D."/>
            <person name="Li R."/>
            <person name="Bao Z."/>
        </authorList>
    </citation>
    <scope>NUCLEOTIDE SEQUENCE [LARGE SCALE GENOMIC DNA]</scope>
    <source>
        <strain evidence="2 3">PY_sf001</strain>
    </source>
</reference>
<organism evidence="2 3">
    <name type="scientific">Mizuhopecten yessoensis</name>
    <name type="common">Japanese scallop</name>
    <name type="synonym">Patinopecten yessoensis</name>
    <dbReference type="NCBI Taxonomy" id="6573"/>
    <lineage>
        <taxon>Eukaryota</taxon>
        <taxon>Metazoa</taxon>
        <taxon>Spiralia</taxon>
        <taxon>Lophotrochozoa</taxon>
        <taxon>Mollusca</taxon>
        <taxon>Bivalvia</taxon>
        <taxon>Autobranchia</taxon>
        <taxon>Pteriomorphia</taxon>
        <taxon>Pectinida</taxon>
        <taxon>Pectinoidea</taxon>
        <taxon>Pectinidae</taxon>
        <taxon>Mizuhopecten</taxon>
    </lineage>
</organism>
<evidence type="ECO:0000313" key="3">
    <source>
        <dbReference type="Proteomes" id="UP000242188"/>
    </source>
</evidence>
<proteinExistence type="predicted"/>
<sequence>MSSPMTSTVASSTVRTAITTSIVTPPTSGTTTEAAPSTTLTPSTTPPTSGTTTEAAPSTTLTPSTTTTVSQPTPKPTRPTSCNLCNGPPFICEDRYIAHQCQSVDQQFCVTTIHNNDDGTRSVFRSCATETDCRGANRSSDDRRCRDYDPSNLYLDDFRCSWCCNTALCNTGTVPSDLYSP</sequence>
<accession>A0A210PJ96</accession>
<dbReference type="Proteomes" id="UP000242188">
    <property type="component" value="Unassembled WGS sequence"/>
</dbReference>
<dbReference type="OrthoDB" id="6134424at2759"/>
<evidence type="ECO:0000256" key="1">
    <source>
        <dbReference type="SAM" id="MobiDB-lite"/>
    </source>
</evidence>
<comment type="caution">
    <text evidence="2">The sequence shown here is derived from an EMBL/GenBank/DDBJ whole genome shotgun (WGS) entry which is preliminary data.</text>
</comment>
<dbReference type="AlphaFoldDB" id="A0A210PJ96"/>
<feature type="compositionally biased region" description="Low complexity" evidence="1">
    <location>
        <begin position="1"/>
        <end position="72"/>
    </location>
</feature>
<protein>
    <submittedName>
        <fullName evidence="2">Uncharacterized protein</fullName>
    </submittedName>
</protein>
<dbReference type="CDD" id="cd00117">
    <property type="entry name" value="TFP"/>
    <property type="match status" value="1"/>
</dbReference>
<gene>
    <name evidence="2" type="ORF">KP79_PYT03107</name>
</gene>
<keyword evidence="3" id="KW-1185">Reference proteome</keyword>
<dbReference type="EMBL" id="NEDP02076567">
    <property type="protein sequence ID" value="OWF36568.1"/>
    <property type="molecule type" value="Genomic_DNA"/>
</dbReference>
<feature type="region of interest" description="Disordered" evidence="1">
    <location>
        <begin position="1"/>
        <end position="79"/>
    </location>
</feature>
<name>A0A210PJ96_MIZYE</name>